<feature type="site" description="Important for substrate specificity" evidence="4">
    <location>
        <position position="11"/>
    </location>
</feature>
<comment type="function">
    <text evidence="4">Nucleoside triphosphate pyrophosphatase that hydrolyzes 7-methyl-GTP (m(7)GTP). May have a dual role in cell division arrest and in preventing the incorporation of modified nucleotides into cellular nucleic acids.</text>
</comment>
<proteinExistence type="inferred from homology"/>
<dbReference type="SUPFAM" id="SSF52972">
    <property type="entry name" value="ITPase-like"/>
    <property type="match status" value="1"/>
</dbReference>
<evidence type="ECO:0000256" key="2">
    <source>
        <dbReference type="ARBA" id="ARBA00022801"/>
    </source>
</evidence>
<sequence>MSLILASSSPFRKKLLKKLSLDFDIVSPEIDESRQDNETPKQLVFRLAQEKAREVAKTHSGLIIASDQVATLADGAGVGDEILTKPQSHKNATRQLEQSSGNVVTFLTSLTLLNAHTNNMQTYIHTSKVFFKVLSAEKIEDYLQKEQPYNCAGGFKSETPLGVSLFERIEGDDVDAMVGLPLIQLAKMLEKEGVSILKK</sequence>
<dbReference type="PIRSF" id="PIRSF006305">
    <property type="entry name" value="Maf"/>
    <property type="match status" value="1"/>
</dbReference>
<dbReference type="EC" id="3.6.1.-" evidence="4"/>
<keyword evidence="2 4" id="KW-0378">Hydrolase</keyword>
<dbReference type="AlphaFoldDB" id="A0A1J5UMK8"/>
<gene>
    <name evidence="5" type="ORF">BGC33_13485</name>
</gene>
<comment type="similarity">
    <text evidence="4">Belongs to the Maf family. YceF subfamily.</text>
</comment>
<dbReference type="GO" id="GO:0009117">
    <property type="term" value="P:nucleotide metabolic process"/>
    <property type="evidence" value="ECO:0007669"/>
    <property type="project" value="UniProtKB-KW"/>
</dbReference>
<dbReference type="Proteomes" id="UP000182798">
    <property type="component" value="Unassembled WGS sequence"/>
</dbReference>
<evidence type="ECO:0000256" key="1">
    <source>
        <dbReference type="ARBA" id="ARBA00001968"/>
    </source>
</evidence>
<comment type="catalytic activity">
    <reaction evidence="4">
        <text>N(7)-methyl-GTP + H2O = N(7)-methyl-GMP + diphosphate + H(+)</text>
        <dbReference type="Rhea" id="RHEA:58744"/>
        <dbReference type="ChEBI" id="CHEBI:15377"/>
        <dbReference type="ChEBI" id="CHEBI:15378"/>
        <dbReference type="ChEBI" id="CHEBI:33019"/>
        <dbReference type="ChEBI" id="CHEBI:58285"/>
        <dbReference type="ChEBI" id="CHEBI:87133"/>
    </reaction>
</comment>
<dbReference type="EMBL" id="MIQH01000322">
    <property type="protein sequence ID" value="OIR25471.1"/>
    <property type="molecule type" value="Genomic_DNA"/>
</dbReference>
<keyword evidence="3 4" id="KW-0546">Nucleotide metabolism</keyword>
<feature type="site" description="Important for substrate specificity" evidence="4">
    <location>
        <position position="158"/>
    </location>
</feature>
<comment type="caution">
    <text evidence="4">Lacks conserved residue(s) required for the propagation of feature annotation.</text>
</comment>
<feature type="site" description="Important for substrate specificity" evidence="4">
    <location>
        <position position="68"/>
    </location>
</feature>
<dbReference type="GO" id="GO:0005737">
    <property type="term" value="C:cytoplasm"/>
    <property type="evidence" value="ECO:0007669"/>
    <property type="project" value="UniProtKB-SubCell"/>
</dbReference>
<dbReference type="InterPro" id="IPR003697">
    <property type="entry name" value="Maf-like"/>
</dbReference>
<dbReference type="InterPro" id="IPR029001">
    <property type="entry name" value="ITPase-like_fam"/>
</dbReference>
<dbReference type="PANTHER" id="PTHR43213:SF5">
    <property type="entry name" value="BIFUNCTIONAL DTTP_UTP PYROPHOSPHATASE_METHYLTRANSFERASE PROTEIN-RELATED"/>
    <property type="match status" value="1"/>
</dbReference>
<dbReference type="CDD" id="cd00555">
    <property type="entry name" value="Maf"/>
    <property type="match status" value="1"/>
</dbReference>
<organism evidence="5 6">
    <name type="scientific">Bathymodiolus thermophilus thioautotrophic gill symbiont</name>
    <dbReference type="NCBI Taxonomy" id="2360"/>
    <lineage>
        <taxon>Bacteria</taxon>
        <taxon>Pseudomonadati</taxon>
        <taxon>Pseudomonadota</taxon>
        <taxon>Gammaproteobacteria</taxon>
        <taxon>sulfur-oxidizing symbionts</taxon>
    </lineage>
</organism>
<comment type="caution">
    <text evidence="5">The sequence shown here is derived from an EMBL/GenBank/DDBJ whole genome shotgun (WGS) entry which is preliminary data.</text>
</comment>
<reference evidence="6" key="1">
    <citation type="submission" date="2016-09" db="EMBL/GenBank/DDBJ databases">
        <title>Genome Sequence of Bathymodiolus thermophilus sulfur-oxidizing gill endosymbiont.</title>
        <authorList>
            <person name="Ponnudurai R."/>
            <person name="Kleiner M."/>
            <person name="Sayavedra L."/>
            <person name="Thuermer A."/>
            <person name="Felbeck H."/>
            <person name="Schlueter R."/>
            <person name="Schweder T."/>
            <person name="Markert S."/>
        </authorList>
    </citation>
    <scope>NUCLEOTIDE SEQUENCE [LARGE SCALE GENOMIC DNA]</scope>
    <source>
        <strain evidence="6">BAT/CrabSpa'14</strain>
    </source>
</reference>
<comment type="cofactor">
    <cofactor evidence="1 4">
        <name>a divalent metal cation</name>
        <dbReference type="ChEBI" id="CHEBI:60240"/>
    </cofactor>
</comment>
<dbReference type="PANTHER" id="PTHR43213">
    <property type="entry name" value="BIFUNCTIONAL DTTP/UTP PYROPHOSPHATASE/METHYLTRANSFERASE PROTEIN-RELATED"/>
    <property type="match status" value="1"/>
</dbReference>
<accession>A0A1J5UMK8</accession>
<evidence type="ECO:0000256" key="4">
    <source>
        <dbReference type="HAMAP-Rule" id="MF_00528"/>
    </source>
</evidence>
<protein>
    <recommendedName>
        <fullName evidence="4">7-methyl-GTP pyrophosphatase</fullName>
        <shortName evidence="4">m(7)GTP pyrophosphatase</shortName>
        <ecNumber evidence="4">3.6.1.-</ecNumber>
    </recommendedName>
</protein>
<evidence type="ECO:0000313" key="5">
    <source>
        <dbReference type="EMBL" id="OIR25471.1"/>
    </source>
</evidence>
<feature type="active site" description="Proton acceptor" evidence="4">
    <location>
        <position position="67"/>
    </location>
</feature>
<dbReference type="RefSeq" id="WP_071563473.1">
    <property type="nucleotide sequence ID" value="NZ_MIQH01000322.1"/>
</dbReference>
<dbReference type="Pfam" id="PF02545">
    <property type="entry name" value="Maf"/>
    <property type="match status" value="1"/>
</dbReference>
<dbReference type="HAMAP" id="MF_00528">
    <property type="entry name" value="Maf"/>
    <property type="match status" value="1"/>
</dbReference>
<evidence type="ECO:0000256" key="3">
    <source>
        <dbReference type="ARBA" id="ARBA00023080"/>
    </source>
</evidence>
<name>A0A1J5UMK8_9GAMM</name>
<dbReference type="Gene3D" id="3.90.950.10">
    <property type="match status" value="1"/>
</dbReference>
<comment type="subcellular location">
    <subcellularLocation>
        <location evidence="4">Cytoplasm</location>
    </subcellularLocation>
</comment>
<dbReference type="GO" id="GO:0047429">
    <property type="term" value="F:nucleoside triphosphate diphosphatase activity"/>
    <property type="evidence" value="ECO:0007669"/>
    <property type="project" value="InterPro"/>
</dbReference>
<evidence type="ECO:0000313" key="6">
    <source>
        <dbReference type="Proteomes" id="UP000182798"/>
    </source>
</evidence>
<dbReference type="NCBIfam" id="TIGR00172">
    <property type="entry name" value="maf"/>
    <property type="match status" value="1"/>
</dbReference>
<dbReference type="OrthoDB" id="9813694at2"/>
<keyword evidence="4" id="KW-0963">Cytoplasm</keyword>